<dbReference type="InterPro" id="IPR020845">
    <property type="entry name" value="AMP-binding_CS"/>
</dbReference>
<comment type="caution">
    <text evidence="7">The sequence shown here is derived from an EMBL/GenBank/DDBJ whole genome shotgun (WGS) entry which is preliminary data.</text>
</comment>
<dbReference type="Pfam" id="PF13193">
    <property type="entry name" value="AMP-binding_C"/>
    <property type="match status" value="1"/>
</dbReference>
<proteinExistence type="inferred from homology"/>
<dbReference type="PROSITE" id="PS00455">
    <property type="entry name" value="AMP_BINDING"/>
    <property type="match status" value="1"/>
</dbReference>
<dbReference type="PANTHER" id="PTHR43859">
    <property type="entry name" value="ACYL-ACTIVATING ENZYME"/>
    <property type="match status" value="1"/>
</dbReference>
<evidence type="ECO:0000259" key="5">
    <source>
        <dbReference type="Pfam" id="PF00501"/>
    </source>
</evidence>
<dbReference type="Gene3D" id="3.40.50.12780">
    <property type="entry name" value="N-terminal domain of ligase-like"/>
    <property type="match status" value="1"/>
</dbReference>
<evidence type="ECO:0000256" key="1">
    <source>
        <dbReference type="ARBA" id="ARBA00006432"/>
    </source>
</evidence>
<keyword evidence="4" id="KW-0443">Lipid metabolism</keyword>
<dbReference type="Pfam" id="PF00501">
    <property type="entry name" value="AMP-binding"/>
    <property type="match status" value="1"/>
</dbReference>
<dbReference type="FunFam" id="3.30.300.30:FF:000008">
    <property type="entry name" value="2,3-dihydroxybenzoate-AMP ligase"/>
    <property type="match status" value="1"/>
</dbReference>
<feature type="domain" description="AMP-dependent synthetase/ligase" evidence="5">
    <location>
        <begin position="33"/>
        <end position="402"/>
    </location>
</feature>
<name>A0A2S4HFS8_9GAMM</name>
<accession>A0A2S4HFS8</accession>
<gene>
    <name evidence="7" type="ORF">C0068_12095</name>
</gene>
<comment type="similarity">
    <text evidence="1">Belongs to the ATP-dependent AMP-binding enzyme family.</text>
</comment>
<sequence>MMTPMMNTQLTITSLMAHAEQINGSVEVVSVTADNPRHRYTYREAFARARQLANVLQSLGLEQGDTVATFAWNDYRHLEIYYAVSCSGMICHTINPRLFPEQIEYIVNHGQDKWIFVDLTMVPLLESLQHLMPEVKGFVVMTDQAHMPETSLTNAKCYEALLADQATEFSWPELDENTPSALCYTSGTTGNPKGVMYTHRSTLLHCYASIAPDVFGLSVKDVALPIVPMFHVNGWGLVYSAPMTGAKLVMPGPKMGCGETLCKLINEEKVTVSAGVPTVWLALLDYLKKTNSTIDTLNRLTVGGAACPFTIFDDFRNKYGVDVQQGWGMTEMNPLGTFNGNAPAVVNEMPAEQYDKMRLKQGRPVFGVEMKIVDADNKPLPWDGKSSGAVKVRGPWIINEYYRYDGQTLDDDGWFETGDVASIDEYGYMQITDRVKDVIKSGGEWISSIELENCAVNHPKVAEAAVVGMPHPTWSERPLLLVILHEGETLSREEMLAWFDGKVAKWWIPEECLFVDTLPHTATGKLSKKDIRAEYADFSWPNL</sequence>
<feature type="domain" description="AMP-binding enzyme C-terminal" evidence="6">
    <location>
        <begin position="450"/>
        <end position="525"/>
    </location>
</feature>
<evidence type="ECO:0000259" key="6">
    <source>
        <dbReference type="Pfam" id="PF13193"/>
    </source>
</evidence>
<reference evidence="7" key="1">
    <citation type="submission" date="2018-01" db="EMBL/GenBank/DDBJ databases">
        <authorList>
            <person name="Yu X.-D."/>
        </authorList>
    </citation>
    <scope>NUCLEOTIDE SEQUENCE</scope>
    <source>
        <strain evidence="7">ZX-21</strain>
    </source>
</reference>
<dbReference type="CDD" id="cd12119">
    <property type="entry name" value="ttLC_FACS_AlkK_like"/>
    <property type="match status" value="1"/>
</dbReference>
<dbReference type="InterPro" id="IPR025110">
    <property type="entry name" value="AMP-bd_C"/>
</dbReference>
<organism evidence="7 8">
    <name type="scientific">Zhongshania marina</name>
    <dbReference type="NCBI Taxonomy" id="2304603"/>
    <lineage>
        <taxon>Bacteria</taxon>
        <taxon>Pseudomonadati</taxon>
        <taxon>Pseudomonadota</taxon>
        <taxon>Gammaproteobacteria</taxon>
        <taxon>Cellvibrionales</taxon>
        <taxon>Spongiibacteraceae</taxon>
        <taxon>Zhongshania</taxon>
    </lineage>
</organism>
<dbReference type="GO" id="GO:0016874">
    <property type="term" value="F:ligase activity"/>
    <property type="evidence" value="ECO:0007669"/>
    <property type="project" value="UniProtKB-KW"/>
</dbReference>
<dbReference type="GO" id="GO:0006631">
    <property type="term" value="P:fatty acid metabolic process"/>
    <property type="evidence" value="ECO:0007669"/>
    <property type="project" value="UniProtKB-KW"/>
</dbReference>
<dbReference type="InterPro" id="IPR045851">
    <property type="entry name" value="AMP-bd_C_sf"/>
</dbReference>
<dbReference type="InterPro" id="IPR042099">
    <property type="entry name" value="ANL_N_sf"/>
</dbReference>
<dbReference type="InterPro" id="IPR000873">
    <property type="entry name" value="AMP-dep_synth/lig_dom"/>
</dbReference>
<dbReference type="EMBL" id="PQGG01000028">
    <property type="protein sequence ID" value="POP52551.1"/>
    <property type="molecule type" value="Genomic_DNA"/>
</dbReference>
<dbReference type="NCBIfam" id="NF004837">
    <property type="entry name" value="PRK06187.1"/>
    <property type="match status" value="1"/>
</dbReference>
<evidence type="ECO:0000256" key="4">
    <source>
        <dbReference type="ARBA" id="ARBA00023098"/>
    </source>
</evidence>
<dbReference type="Proteomes" id="UP000237222">
    <property type="component" value="Unassembled WGS sequence"/>
</dbReference>
<evidence type="ECO:0000313" key="7">
    <source>
        <dbReference type="EMBL" id="POP52551.1"/>
    </source>
</evidence>
<keyword evidence="2 7" id="KW-0436">Ligase</keyword>
<evidence type="ECO:0000256" key="3">
    <source>
        <dbReference type="ARBA" id="ARBA00022832"/>
    </source>
</evidence>
<dbReference type="AlphaFoldDB" id="A0A2S4HFS8"/>
<dbReference type="OrthoDB" id="9803968at2"/>
<evidence type="ECO:0000256" key="2">
    <source>
        <dbReference type="ARBA" id="ARBA00022598"/>
    </source>
</evidence>
<dbReference type="SUPFAM" id="SSF56801">
    <property type="entry name" value="Acetyl-CoA synthetase-like"/>
    <property type="match status" value="1"/>
</dbReference>
<keyword evidence="3" id="KW-0276">Fatty acid metabolism</keyword>
<dbReference type="PANTHER" id="PTHR43859:SF4">
    <property type="entry name" value="BUTANOATE--COA LIGASE AAE1-RELATED"/>
    <property type="match status" value="1"/>
</dbReference>
<protein>
    <submittedName>
        <fullName evidence="7">Long-chain fatty acid--CoA ligase</fullName>
    </submittedName>
</protein>
<evidence type="ECO:0000313" key="8">
    <source>
        <dbReference type="Proteomes" id="UP000237222"/>
    </source>
</evidence>
<dbReference type="Gene3D" id="3.30.300.30">
    <property type="match status" value="1"/>
</dbReference>